<name>A0AAD4L1M5_9EURO</name>
<keyword evidence="4 5" id="KW-0472">Membrane</keyword>
<keyword evidence="8" id="KW-1185">Reference proteome</keyword>
<evidence type="ECO:0000313" key="7">
    <source>
        <dbReference type="EMBL" id="KAH8702210.1"/>
    </source>
</evidence>
<dbReference type="EMBL" id="JAJTJA010000003">
    <property type="protein sequence ID" value="KAH8702210.1"/>
    <property type="molecule type" value="Genomic_DNA"/>
</dbReference>
<dbReference type="PANTHER" id="PTHR23502:SF181">
    <property type="entry name" value="MAJOR FACILITATOR SUPERFAMILY (MFS) PROFILE DOMAIN-CONTAINING PROTEIN"/>
    <property type="match status" value="1"/>
</dbReference>
<dbReference type="InterPro" id="IPR011701">
    <property type="entry name" value="MFS"/>
</dbReference>
<evidence type="ECO:0000313" key="8">
    <source>
        <dbReference type="Proteomes" id="UP001201262"/>
    </source>
</evidence>
<proteinExistence type="predicted"/>
<dbReference type="InterPro" id="IPR036259">
    <property type="entry name" value="MFS_trans_sf"/>
</dbReference>
<feature type="transmembrane region" description="Helical" evidence="5">
    <location>
        <begin position="42"/>
        <end position="65"/>
    </location>
</feature>
<dbReference type="RefSeq" id="XP_046075586.1">
    <property type="nucleotide sequence ID" value="XM_046217974.1"/>
</dbReference>
<gene>
    <name evidence="7" type="ORF">BGW36DRAFT_394911</name>
</gene>
<sequence length="506" mass="55952">MQGLNSTVHHLHRGGSDIVLVPQPSKHPNDPLNWAQWKKQVIFINVCSFAFFTNFSIGGITPAFYVMSLEFEQSINSISHLLNYPILLLGIGNFFWVPMAIYFGKRPVFVVSSLLLCITNIWGATSTSYHSLLNSRFIAGFAGSSTEALGAAIINDLFFLHERGFQIGIYIIFLSCGNSVGPLLAGFVDEKIGWRWFYWVMVIFTASNFLSVLFLVPETRYERHFGQENDENNSKNPVNTVQHDIKSIPTHCSEVPSPSKMTYFQSLRLFSGVPRTNLINLFVRPFPLIAYPAVMWAFLSYSICLACVIASGTLNPFVLQAPPYLFSSGIQGLINIPAIIGNLVGAVCGGYLTDIYSARYARKNDGYFLPESRLVLCIIPTVLTGSGLLMFGFGCDQTSHWAVIYVGYGLINTGLTGIASIGMTYVMDSYYPIAAEALLLVNGLKNIVAFGFLYGIVPWWSASGFAKMYGALTGIFIAIAALGIPLYLFGAKIRHFTSSRFKVISW</sequence>
<dbReference type="InterPro" id="IPR020846">
    <property type="entry name" value="MFS_dom"/>
</dbReference>
<feature type="transmembrane region" description="Helical" evidence="5">
    <location>
        <begin position="77"/>
        <end position="96"/>
    </location>
</feature>
<keyword evidence="2 5" id="KW-0812">Transmembrane</keyword>
<feature type="transmembrane region" description="Helical" evidence="5">
    <location>
        <begin position="438"/>
        <end position="457"/>
    </location>
</feature>
<comment type="subcellular location">
    <subcellularLocation>
        <location evidence="1">Membrane</location>
        <topology evidence="1">Multi-pass membrane protein</topology>
    </subcellularLocation>
</comment>
<evidence type="ECO:0000256" key="3">
    <source>
        <dbReference type="ARBA" id="ARBA00022989"/>
    </source>
</evidence>
<feature type="transmembrane region" description="Helical" evidence="5">
    <location>
        <begin position="405"/>
        <end position="426"/>
    </location>
</feature>
<feature type="transmembrane region" description="Helical" evidence="5">
    <location>
        <begin position="196"/>
        <end position="216"/>
    </location>
</feature>
<evidence type="ECO:0000256" key="4">
    <source>
        <dbReference type="ARBA" id="ARBA00023136"/>
    </source>
</evidence>
<dbReference type="SUPFAM" id="SSF103473">
    <property type="entry name" value="MFS general substrate transporter"/>
    <property type="match status" value="1"/>
</dbReference>
<feature type="transmembrane region" description="Helical" evidence="5">
    <location>
        <begin position="288"/>
        <end position="312"/>
    </location>
</feature>
<feature type="transmembrane region" description="Helical" evidence="5">
    <location>
        <begin position="332"/>
        <end position="353"/>
    </location>
</feature>
<reference evidence="7" key="1">
    <citation type="submission" date="2021-12" db="EMBL/GenBank/DDBJ databases">
        <title>Convergent genome expansion in fungi linked to evolution of root-endophyte symbiosis.</title>
        <authorList>
            <consortium name="DOE Joint Genome Institute"/>
            <person name="Ke Y.-H."/>
            <person name="Bonito G."/>
            <person name="Liao H.-L."/>
            <person name="Looney B."/>
            <person name="Rojas-Flechas A."/>
            <person name="Nash J."/>
            <person name="Hameed K."/>
            <person name="Schadt C."/>
            <person name="Martin F."/>
            <person name="Crous P.W."/>
            <person name="Miettinen O."/>
            <person name="Magnuson J.K."/>
            <person name="Labbe J."/>
            <person name="Jacobson D."/>
            <person name="Doktycz M.J."/>
            <person name="Veneault-Fourrey C."/>
            <person name="Kuo A."/>
            <person name="Mondo S."/>
            <person name="Calhoun S."/>
            <person name="Riley R."/>
            <person name="Ohm R."/>
            <person name="LaButti K."/>
            <person name="Andreopoulos B."/>
            <person name="Pangilinan J."/>
            <person name="Nolan M."/>
            <person name="Tritt A."/>
            <person name="Clum A."/>
            <person name="Lipzen A."/>
            <person name="Daum C."/>
            <person name="Barry K."/>
            <person name="Grigoriev I.V."/>
            <person name="Vilgalys R."/>
        </authorList>
    </citation>
    <scope>NUCLEOTIDE SEQUENCE</scope>
    <source>
        <strain evidence="7">PMI_201</strain>
    </source>
</reference>
<dbReference type="GO" id="GO:0005886">
    <property type="term" value="C:plasma membrane"/>
    <property type="evidence" value="ECO:0007669"/>
    <property type="project" value="TreeGrafter"/>
</dbReference>
<feature type="transmembrane region" description="Helical" evidence="5">
    <location>
        <begin position="374"/>
        <end position="393"/>
    </location>
</feature>
<evidence type="ECO:0000256" key="2">
    <source>
        <dbReference type="ARBA" id="ARBA00022692"/>
    </source>
</evidence>
<dbReference type="GO" id="GO:0022857">
    <property type="term" value="F:transmembrane transporter activity"/>
    <property type="evidence" value="ECO:0007669"/>
    <property type="project" value="InterPro"/>
</dbReference>
<dbReference type="Pfam" id="PF07690">
    <property type="entry name" value="MFS_1"/>
    <property type="match status" value="1"/>
</dbReference>
<protein>
    <submittedName>
        <fullName evidence="7">Major facilitator superfamily domain-containing protein</fullName>
    </submittedName>
</protein>
<keyword evidence="3 5" id="KW-1133">Transmembrane helix</keyword>
<feature type="transmembrane region" description="Helical" evidence="5">
    <location>
        <begin position="137"/>
        <end position="160"/>
    </location>
</feature>
<feature type="transmembrane region" description="Helical" evidence="5">
    <location>
        <begin position="108"/>
        <end position="125"/>
    </location>
</feature>
<dbReference type="Gene3D" id="1.20.1250.20">
    <property type="entry name" value="MFS general substrate transporter like domains"/>
    <property type="match status" value="1"/>
</dbReference>
<feature type="transmembrane region" description="Helical" evidence="5">
    <location>
        <begin position="469"/>
        <end position="490"/>
    </location>
</feature>
<evidence type="ECO:0000259" key="6">
    <source>
        <dbReference type="PROSITE" id="PS50850"/>
    </source>
</evidence>
<feature type="domain" description="Major facilitator superfamily (MFS) profile" evidence="6">
    <location>
        <begin position="42"/>
        <end position="498"/>
    </location>
</feature>
<dbReference type="GeneID" id="70248261"/>
<evidence type="ECO:0000256" key="1">
    <source>
        <dbReference type="ARBA" id="ARBA00004141"/>
    </source>
</evidence>
<dbReference type="PROSITE" id="PS50850">
    <property type="entry name" value="MFS"/>
    <property type="match status" value="1"/>
</dbReference>
<accession>A0AAD4L1M5</accession>
<comment type="caution">
    <text evidence="7">The sequence shown here is derived from an EMBL/GenBank/DDBJ whole genome shotgun (WGS) entry which is preliminary data.</text>
</comment>
<evidence type="ECO:0000256" key="5">
    <source>
        <dbReference type="SAM" id="Phobius"/>
    </source>
</evidence>
<dbReference type="PANTHER" id="PTHR23502">
    <property type="entry name" value="MAJOR FACILITATOR SUPERFAMILY"/>
    <property type="match status" value="1"/>
</dbReference>
<dbReference type="Proteomes" id="UP001201262">
    <property type="component" value="Unassembled WGS sequence"/>
</dbReference>
<dbReference type="AlphaFoldDB" id="A0AAD4L1M5"/>
<organism evidence="7 8">
    <name type="scientific">Talaromyces proteolyticus</name>
    <dbReference type="NCBI Taxonomy" id="1131652"/>
    <lineage>
        <taxon>Eukaryota</taxon>
        <taxon>Fungi</taxon>
        <taxon>Dikarya</taxon>
        <taxon>Ascomycota</taxon>
        <taxon>Pezizomycotina</taxon>
        <taxon>Eurotiomycetes</taxon>
        <taxon>Eurotiomycetidae</taxon>
        <taxon>Eurotiales</taxon>
        <taxon>Trichocomaceae</taxon>
        <taxon>Talaromyces</taxon>
        <taxon>Talaromyces sect. Bacilispori</taxon>
    </lineage>
</organism>
<feature type="transmembrane region" description="Helical" evidence="5">
    <location>
        <begin position="167"/>
        <end position="184"/>
    </location>
</feature>